<dbReference type="Proteomes" id="UP000618445">
    <property type="component" value="Unassembled WGS sequence"/>
</dbReference>
<sequence>MEIVTPILAAIKVIVDSGILGKVGDGAIAKVGENAVDGVGNLSQRLWAMLRRKAPDTDTVKKLGTGKEIDYQQAVIDVEAIADDPDVVRLLGEVRALLANNQELAAKVESLQKQLKSGDTISIGKQVNVKE</sequence>
<organism evidence="1 2">
    <name type="scientific">Phormidium tenue FACHB-1050</name>
    <dbReference type="NCBI Taxonomy" id="2692857"/>
    <lineage>
        <taxon>Bacteria</taxon>
        <taxon>Bacillati</taxon>
        <taxon>Cyanobacteriota</taxon>
        <taxon>Cyanophyceae</taxon>
        <taxon>Oscillatoriophycideae</taxon>
        <taxon>Oscillatoriales</taxon>
        <taxon>Oscillatoriaceae</taxon>
        <taxon>Phormidium</taxon>
    </lineage>
</organism>
<comment type="caution">
    <text evidence="1">The sequence shown here is derived from an EMBL/GenBank/DDBJ whole genome shotgun (WGS) entry which is preliminary data.</text>
</comment>
<proteinExistence type="predicted"/>
<accession>A0ABR8CGU2</accession>
<evidence type="ECO:0000313" key="1">
    <source>
        <dbReference type="EMBL" id="MBD2319943.1"/>
    </source>
</evidence>
<evidence type="ECO:0000313" key="2">
    <source>
        <dbReference type="Proteomes" id="UP000618445"/>
    </source>
</evidence>
<protein>
    <submittedName>
        <fullName evidence="1">Uncharacterized protein</fullName>
    </submittedName>
</protein>
<reference evidence="1 2" key="1">
    <citation type="journal article" date="2020" name="ISME J.">
        <title>Comparative genomics reveals insights into cyanobacterial evolution and habitat adaptation.</title>
        <authorList>
            <person name="Chen M.Y."/>
            <person name="Teng W.K."/>
            <person name="Zhao L."/>
            <person name="Hu C.X."/>
            <person name="Zhou Y.K."/>
            <person name="Han B.P."/>
            <person name="Song L.R."/>
            <person name="Shu W.S."/>
        </authorList>
    </citation>
    <scope>NUCLEOTIDE SEQUENCE [LARGE SCALE GENOMIC DNA]</scope>
    <source>
        <strain evidence="1 2">FACHB-1050</strain>
    </source>
</reference>
<dbReference type="RefSeq" id="WP_190582457.1">
    <property type="nucleotide sequence ID" value="NZ_CAWPQU010000074.1"/>
</dbReference>
<dbReference type="EMBL" id="JACJQY010000076">
    <property type="protein sequence ID" value="MBD2319943.1"/>
    <property type="molecule type" value="Genomic_DNA"/>
</dbReference>
<keyword evidence="2" id="KW-1185">Reference proteome</keyword>
<gene>
    <name evidence="1" type="ORF">H6G05_24290</name>
</gene>
<name>A0ABR8CGU2_9CYAN</name>